<reference evidence="1" key="1">
    <citation type="submission" date="2021-05" db="EMBL/GenBank/DDBJ databases">
        <authorList>
            <person name="Pan Q."/>
            <person name="Jouanno E."/>
            <person name="Zahm M."/>
            <person name="Klopp C."/>
            <person name="Cabau C."/>
            <person name="Louis A."/>
            <person name="Berthelot C."/>
            <person name="Parey E."/>
            <person name="Roest Crollius H."/>
            <person name="Montfort J."/>
            <person name="Robinson-Rechavi M."/>
            <person name="Bouchez O."/>
            <person name="Lampietro C."/>
            <person name="Lopez Roques C."/>
            <person name="Donnadieu C."/>
            <person name="Postlethwait J."/>
            <person name="Bobe J."/>
            <person name="Dillon D."/>
            <person name="Chandos A."/>
            <person name="von Hippel F."/>
            <person name="Guiguen Y."/>
        </authorList>
    </citation>
    <scope>NUCLEOTIDE SEQUENCE</scope>
    <source>
        <strain evidence="1">YG-Jan2019</strain>
    </source>
</reference>
<dbReference type="Proteomes" id="UP001157502">
    <property type="component" value="Chromosome 4"/>
</dbReference>
<name>A0ACC2HBP2_DALPE</name>
<accession>A0ACC2HBP2</accession>
<evidence type="ECO:0000313" key="1">
    <source>
        <dbReference type="EMBL" id="KAJ8013404.1"/>
    </source>
</evidence>
<keyword evidence="2" id="KW-1185">Reference proteome</keyword>
<gene>
    <name evidence="1" type="ORF">DPEC_G00052910</name>
</gene>
<evidence type="ECO:0000313" key="2">
    <source>
        <dbReference type="Proteomes" id="UP001157502"/>
    </source>
</evidence>
<sequence>MCVFSELLKLWPEFLLFRSSLEEEEVLPELENRRLQQRARLQRRRRREEKRVQEDVERFPEECVKGEEPKKIQWESREFINPNYQLSWSYSKYLAALEREEVLLRQNTLGVGSSSSTCTDSSSVHSQRSEVSRHTVLQQAEVSPALSRRDNILA</sequence>
<proteinExistence type="predicted"/>
<dbReference type="EMBL" id="CM055731">
    <property type="protein sequence ID" value="KAJ8013404.1"/>
    <property type="molecule type" value="Genomic_DNA"/>
</dbReference>
<organism evidence="1 2">
    <name type="scientific">Dallia pectoralis</name>
    <name type="common">Alaska blackfish</name>
    <dbReference type="NCBI Taxonomy" id="75939"/>
    <lineage>
        <taxon>Eukaryota</taxon>
        <taxon>Metazoa</taxon>
        <taxon>Chordata</taxon>
        <taxon>Craniata</taxon>
        <taxon>Vertebrata</taxon>
        <taxon>Euteleostomi</taxon>
        <taxon>Actinopterygii</taxon>
        <taxon>Neopterygii</taxon>
        <taxon>Teleostei</taxon>
        <taxon>Protacanthopterygii</taxon>
        <taxon>Esociformes</taxon>
        <taxon>Umbridae</taxon>
        <taxon>Dallia</taxon>
    </lineage>
</organism>
<comment type="caution">
    <text evidence="1">The sequence shown here is derived from an EMBL/GenBank/DDBJ whole genome shotgun (WGS) entry which is preliminary data.</text>
</comment>
<protein>
    <submittedName>
        <fullName evidence="1">Uncharacterized protein</fullName>
    </submittedName>
</protein>